<feature type="compositionally biased region" description="Polar residues" evidence="1">
    <location>
        <begin position="26"/>
        <end position="37"/>
    </location>
</feature>
<dbReference type="EMBL" id="PGFA01000001">
    <property type="protein sequence ID" value="PJJ60087.1"/>
    <property type="molecule type" value="Genomic_DNA"/>
</dbReference>
<dbReference type="PROSITE" id="PS51257">
    <property type="entry name" value="PROKAR_LIPOPROTEIN"/>
    <property type="match status" value="1"/>
</dbReference>
<dbReference type="AlphaFoldDB" id="A0A2M9BQ90"/>
<organism evidence="3 4">
    <name type="scientific">Hymenobacter chitinivorans DSM 11115</name>
    <dbReference type="NCBI Taxonomy" id="1121954"/>
    <lineage>
        <taxon>Bacteria</taxon>
        <taxon>Pseudomonadati</taxon>
        <taxon>Bacteroidota</taxon>
        <taxon>Cytophagia</taxon>
        <taxon>Cytophagales</taxon>
        <taxon>Hymenobacteraceae</taxon>
        <taxon>Hymenobacter</taxon>
    </lineage>
</organism>
<dbReference type="Proteomes" id="UP000228535">
    <property type="component" value="Unassembled WGS sequence"/>
</dbReference>
<accession>A0A2M9BQ90</accession>
<feature type="region of interest" description="Disordered" evidence="1">
    <location>
        <begin position="21"/>
        <end position="44"/>
    </location>
</feature>
<keyword evidence="2" id="KW-0732">Signal</keyword>
<evidence type="ECO:0000313" key="4">
    <source>
        <dbReference type="Proteomes" id="UP000228535"/>
    </source>
</evidence>
<evidence type="ECO:0008006" key="5">
    <source>
        <dbReference type="Google" id="ProtNLM"/>
    </source>
</evidence>
<feature type="chain" id="PRO_5014967788" description="Lipoprotein" evidence="2">
    <location>
        <begin position="18"/>
        <end position="214"/>
    </location>
</feature>
<dbReference type="OrthoDB" id="946181at2"/>
<keyword evidence="4" id="KW-1185">Reference proteome</keyword>
<sequence length="214" mass="22472">MPTSSRLLLTAAVLATAATGCDSARETTTGQPNPTTSAAPEAAAAPAPGFTKTLTAAPYTFVVSSAGPLGQRQILVRAEQDGQELTTAQDSILGEVKDAQLVKLTSGPGSELLVFVEGAGSGSYGEVRGYWFGGKDWERMSLPKLSGPAARGYQGQDKFRLQGKEVVRSFPIYQETDANCCPSGGTRTIRYLLPDKSLTFRLVSVVNEAGPAVQ</sequence>
<proteinExistence type="predicted"/>
<evidence type="ECO:0000256" key="1">
    <source>
        <dbReference type="SAM" id="MobiDB-lite"/>
    </source>
</evidence>
<protein>
    <recommendedName>
        <fullName evidence="5">Lipoprotein</fullName>
    </recommendedName>
</protein>
<reference evidence="3 4" key="1">
    <citation type="submission" date="2017-11" db="EMBL/GenBank/DDBJ databases">
        <title>Genomic Encyclopedia of Archaeal and Bacterial Type Strains, Phase II (KMG-II): From Individual Species to Whole Genera.</title>
        <authorList>
            <person name="Goeker M."/>
        </authorList>
    </citation>
    <scope>NUCLEOTIDE SEQUENCE [LARGE SCALE GENOMIC DNA]</scope>
    <source>
        <strain evidence="3 4">DSM 11115</strain>
    </source>
</reference>
<gene>
    <name evidence="3" type="ORF">CLV45_1512</name>
</gene>
<evidence type="ECO:0000313" key="3">
    <source>
        <dbReference type="EMBL" id="PJJ60087.1"/>
    </source>
</evidence>
<feature type="signal peptide" evidence="2">
    <location>
        <begin position="1"/>
        <end position="17"/>
    </location>
</feature>
<name>A0A2M9BQ90_9BACT</name>
<comment type="caution">
    <text evidence="3">The sequence shown here is derived from an EMBL/GenBank/DDBJ whole genome shotgun (WGS) entry which is preliminary data.</text>
</comment>
<dbReference type="RefSeq" id="WP_100335752.1">
    <property type="nucleotide sequence ID" value="NZ_PGFA01000001.1"/>
</dbReference>
<evidence type="ECO:0000256" key="2">
    <source>
        <dbReference type="SAM" id="SignalP"/>
    </source>
</evidence>